<evidence type="ECO:0000256" key="5">
    <source>
        <dbReference type="PIRSR" id="PIRSR602401-1"/>
    </source>
</evidence>
<name>A0A0D8X8D0_DICVI</name>
<dbReference type="GO" id="GO:0005506">
    <property type="term" value="F:iron ion binding"/>
    <property type="evidence" value="ECO:0007669"/>
    <property type="project" value="InterPro"/>
</dbReference>
<evidence type="ECO:0000256" key="4">
    <source>
        <dbReference type="ARBA" id="ARBA00023033"/>
    </source>
</evidence>
<dbReference type="GO" id="GO:0006805">
    <property type="term" value="P:xenobiotic metabolic process"/>
    <property type="evidence" value="ECO:0007669"/>
    <property type="project" value="TreeGrafter"/>
</dbReference>
<keyword evidence="5 6" id="KW-0349">Heme</keyword>
<evidence type="ECO:0000256" key="6">
    <source>
        <dbReference type="RuleBase" id="RU000461"/>
    </source>
</evidence>
<dbReference type="InterPro" id="IPR017972">
    <property type="entry name" value="Cyt_P450_CS"/>
</dbReference>
<dbReference type="GO" id="GO:0020037">
    <property type="term" value="F:heme binding"/>
    <property type="evidence" value="ECO:0007669"/>
    <property type="project" value="InterPro"/>
</dbReference>
<gene>
    <name evidence="7" type="ORF">DICVIV_14199</name>
</gene>
<dbReference type="Gene3D" id="1.10.630.10">
    <property type="entry name" value="Cytochrome P450"/>
    <property type="match status" value="1"/>
</dbReference>
<dbReference type="InterPro" id="IPR050182">
    <property type="entry name" value="Cytochrome_P450_fam2"/>
</dbReference>
<comment type="similarity">
    <text evidence="1 6">Belongs to the cytochrome P450 family.</text>
</comment>
<dbReference type="GO" id="GO:0005737">
    <property type="term" value="C:cytoplasm"/>
    <property type="evidence" value="ECO:0007669"/>
    <property type="project" value="TreeGrafter"/>
</dbReference>
<accession>A0A0D8X8D0</accession>
<reference evidence="7 8" key="1">
    <citation type="submission" date="2013-11" db="EMBL/GenBank/DDBJ databases">
        <title>Draft genome of the bovine lungworm Dictyocaulus viviparus.</title>
        <authorList>
            <person name="Mitreva M."/>
        </authorList>
    </citation>
    <scope>NUCLEOTIDE SEQUENCE [LARGE SCALE GENOMIC DNA]</scope>
    <source>
        <strain evidence="7 8">HannoverDv2000</strain>
    </source>
</reference>
<dbReference type="InterPro" id="IPR002401">
    <property type="entry name" value="Cyt_P450_E_grp-I"/>
</dbReference>
<evidence type="ECO:0000313" key="7">
    <source>
        <dbReference type="EMBL" id="KJH39899.1"/>
    </source>
</evidence>
<proteinExistence type="inferred from homology"/>
<evidence type="ECO:0000313" key="8">
    <source>
        <dbReference type="Proteomes" id="UP000053766"/>
    </source>
</evidence>
<dbReference type="GO" id="GO:0016712">
    <property type="term" value="F:oxidoreductase activity, acting on paired donors, with incorporation or reduction of molecular oxygen, reduced flavin or flavoprotein as one donor, and incorporation of one atom of oxygen"/>
    <property type="evidence" value="ECO:0007669"/>
    <property type="project" value="TreeGrafter"/>
</dbReference>
<feature type="binding site" description="axial binding residue" evidence="5">
    <location>
        <position position="72"/>
    </location>
    <ligand>
        <name>heme</name>
        <dbReference type="ChEBI" id="CHEBI:30413"/>
    </ligand>
    <ligandPart>
        <name>Fe</name>
        <dbReference type="ChEBI" id="CHEBI:18248"/>
    </ligandPart>
</feature>
<dbReference type="OrthoDB" id="2789670at2759"/>
<keyword evidence="8" id="KW-1185">Reference proteome</keyword>
<sequence>MNLPHETRRAVKIDKWNIPAHTGIIAQISNVLYDSQVFPSPLTFDPCRFIDGDGKMKKIEELVPFSIGKRQCLGEGLARMELFLFISNLLNQFEV</sequence>
<dbReference type="EMBL" id="KN719387">
    <property type="protein sequence ID" value="KJH39899.1"/>
    <property type="molecule type" value="Genomic_DNA"/>
</dbReference>
<protein>
    <recommendedName>
        <fullName evidence="9">Unspecific monooxygenase</fullName>
    </recommendedName>
</protein>
<dbReference type="Proteomes" id="UP000053766">
    <property type="component" value="Unassembled WGS sequence"/>
</dbReference>
<dbReference type="InterPro" id="IPR001128">
    <property type="entry name" value="Cyt_P450"/>
</dbReference>
<evidence type="ECO:0000256" key="3">
    <source>
        <dbReference type="ARBA" id="ARBA00023004"/>
    </source>
</evidence>
<keyword evidence="3 5" id="KW-0408">Iron</keyword>
<keyword evidence="6" id="KW-0560">Oxidoreductase</keyword>
<dbReference type="SUPFAM" id="SSF48264">
    <property type="entry name" value="Cytochrome P450"/>
    <property type="match status" value="1"/>
</dbReference>
<dbReference type="PRINTS" id="PR00463">
    <property type="entry name" value="EP450I"/>
</dbReference>
<dbReference type="AlphaFoldDB" id="A0A0D8X8D0"/>
<keyword evidence="4 6" id="KW-0503">Monooxygenase</keyword>
<dbReference type="PROSITE" id="PS00086">
    <property type="entry name" value="CYTOCHROME_P450"/>
    <property type="match status" value="1"/>
</dbReference>
<dbReference type="Pfam" id="PF00067">
    <property type="entry name" value="p450"/>
    <property type="match status" value="1"/>
</dbReference>
<comment type="cofactor">
    <cofactor evidence="5">
        <name>heme</name>
        <dbReference type="ChEBI" id="CHEBI:30413"/>
    </cofactor>
</comment>
<reference evidence="8" key="2">
    <citation type="journal article" date="2016" name="Sci. Rep.">
        <title>Dictyocaulus viviparus genome, variome and transcriptome elucidate lungworm biology and support future intervention.</title>
        <authorList>
            <person name="McNulty S.N."/>
            <person name="Strube C."/>
            <person name="Rosa B.A."/>
            <person name="Martin J.C."/>
            <person name="Tyagi R."/>
            <person name="Choi Y.J."/>
            <person name="Wang Q."/>
            <person name="Hallsworth Pepin K."/>
            <person name="Zhang X."/>
            <person name="Ozersky P."/>
            <person name="Wilson R.K."/>
            <person name="Sternberg P.W."/>
            <person name="Gasser R.B."/>
            <person name="Mitreva M."/>
        </authorList>
    </citation>
    <scope>NUCLEOTIDE SEQUENCE [LARGE SCALE GENOMIC DNA]</scope>
    <source>
        <strain evidence="8">HannoverDv2000</strain>
    </source>
</reference>
<dbReference type="PANTHER" id="PTHR24300:SF375">
    <property type="entry name" value="CYTOCHROME P450 FAMILY"/>
    <property type="match status" value="1"/>
</dbReference>
<keyword evidence="2 5" id="KW-0479">Metal-binding</keyword>
<evidence type="ECO:0000256" key="1">
    <source>
        <dbReference type="ARBA" id="ARBA00010617"/>
    </source>
</evidence>
<evidence type="ECO:0000256" key="2">
    <source>
        <dbReference type="ARBA" id="ARBA00022723"/>
    </source>
</evidence>
<dbReference type="InterPro" id="IPR036396">
    <property type="entry name" value="Cyt_P450_sf"/>
</dbReference>
<dbReference type="GO" id="GO:0006082">
    <property type="term" value="P:organic acid metabolic process"/>
    <property type="evidence" value="ECO:0007669"/>
    <property type="project" value="TreeGrafter"/>
</dbReference>
<organism evidence="7 8">
    <name type="scientific">Dictyocaulus viviparus</name>
    <name type="common">Bovine lungworm</name>
    <dbReference type="NCBI Taxonomy" id="29172"/>
    <lineage>
        <taxon>Eukaryota</taxon>
        <taxon>Metazoa</taxon>
        <taxon>Ecdysozoa</taxon>
        <taxon>Nematoda</taxon>
        <taxon>Chromadorea</taxon>
        <taxon>Rhabditida</taxon>
        <taxon>Rhabditina</taxon>
        <taxon>Rhabditomorpha</taxon>
        <taxon>Strongyloidea</taxon>
        <taxon>Metastrongylidae</taxon>
        <taxon>Dictyocaulus</taxon>
    </lineage>
</organism>
<dbReference type="STRING" id="29172.A0A0D8X8D0"/>
<dbReference type="PANTHER" id="PTHR24300">
    <property type="entry name" value="CYTOCHROME P450 508A4-RELATED"/>
    <property type="match status" value="1"/>
</dbReference>
<evidence type="ECO:0008006" key="9">
    <source>
        <dbReference type="Google" id="ProtNLM"/>
    </source>
</evidence>